<organism evidence="1 2">
    <name type="scientific">Aspergillus heteromorphus CBS 117.55</name>
    <dbReference type="NCBI Taxonomy" id="1448321"/>
    <lineage>
        <taxon>Eukaryota</taxon>
        <taxon>Fungi</taxon>
        <taxon>Dikarya</taxon>
        <taxon>Ascomycota</taxon>
        <taxon>Pezizomycotina</taxon>
        <taxon>Eurotiomycetes</taxon>
        <taxon>Eurotiomycetidae</taxon>
        <taxon>Eurotiales</taxon>
        <taxon>Aspergillaceae</taxon>
        <taxon>Aspergillus</taxon>
        <taxon>Aspergillus subgen. Circumdati</taxon>
    </lineage>
</organism>
<dbReference type="VEuPathDB" id="FungiDB:BO70DRAFT_6931"/>
<sequence>MCRMWLSFSNTHWPNSHGVSGFNVTWPKYTFEEPINMVFDAVKSSHLEINDFCAEPIRLLWDEAFAFSH</sequence>
<protein>
    <submittedName>
        <fullName evidence="1">Uncharacterized protein</fullName>
    </submittedName>
</protein>
<dbReference type="InterPro" id="IPR029058">
    <property type="entry name" value="AB_hydrolase_fold"/>
</dbReference>
<gene>
    <name evidence="1" type="ORF">BO70DRAFT_6931</name>
</gene>
<dbReference type="GeneID" id="37070889"/>
<keyword evidence="2" id="KW-1185">Reference proteome</keyword>
<proteinExistence type="predicted"/>
<evidence type="ECO:0000313" key="2">
    <source>
        <dbReference type="Proteomes" id="UP000247233"/>
    </source>
</evidence>
<evidence type="ECO:0000313" key="1">
    <source>
        <dbReference type="EMBL" id="PWY92287.1"/>
    </source>
</evidence>
<accession>A0A317X450</accession>
<dbReference type="SUPFAM" id="SSF53474">
    <property type="entry name" value="alpha/beta-Hydrolases"/>
    <property type="match status" value="1"/>
</dbReference>
<dbReference type="AlphaFoldDB" id="A0A317X450"/>
<reference evidence="1 2" key="1">
    <citation type="submission" date="2016-12" db="EMBL/GenBank/DDBJ databases">
        <title>The genomes of Aspergillus section Nigri reveals drivers in fungal speciation.</title>
        <authorList>
            <consortium name="DOE Joint Genome Institute"/>
            <person name="Vesth T.C."/>
            <person name="Nybo J."/>
            <person name="Theobald S."/>
            <person name="Brandl J."/>
            <person name="Frisvad J.C."/>
            <person name="Nielsen K.F."/>
            <person name="Lyhne E.K."/>
            <person name="Kogle M.E."/>
            <person name="Kuo A."/>
            <person name="Riley R."/>
            <person name="Clum A."/>
            <person name="Nolan M."/>
            <person name="Lipzen A."/>
            <person name="Salamov A."/>
            <person name="Henrissat B."/>
            <person name="Wiebenga A."/>
            <person name="De Vries R.P."/>
            <person name="Grigoriev I.V."/>
            <person name="Mortensen U.H."/>
            <person name="Andersen M.R."/>
            <person name="Baker S.E."/>
        </authorList>
    </citation>
    <scope>NUCLEOTIDE SEQUENCE [LARGE SCALE GENOMIC DNA]</scope>
    <source>
        <strain evidence="1 2">CBS 117.55</strain>
    </source>
</reference>
<dbReference type="EMBL" id="MSFL01000001">
    <property type="protein sequence ID" value="PWY92287.1"/>
    <property type="molecule type" value="Genomic_DNA"/>
</dbReference>
<name>A0A317X450_9EURO</name>
<dbReference type="Proteomes" id="UP000247233">
    <property type="component" value="Unassembled WGS sequence"/>
</dbReference>
<dbReference type="RefSeq" id="XP_025404026.1">
    <property type="nucleotide sequence ID" value="XM_025548652.1"/>
</dbReference>
<comment type="caution">
    <text evidence="1">The sequence shown here is derived from an EMBL/GenBank/DDBJ whole genome shotgun (WGS) entry which is preliminary data.</text>
</comment>